<accession>A0A7W5ANK1</accession>
<dbReference type="AlphaFoldDB" id="A0A7W5ANK1"/>
<evidence type="ECO:0000256" key="1">
    <source>
        <dbReference type="SAM" id="MobiDB-lite"/>
    </source>
</evidence>
<feature type="compositionally biased region" description="Basic residues" evidence="1">
    <location>
        <begin position="336"/>
        <end position="348"/>
    </location>
</feature>
<comment type="caution">
    <text evidence="2">The sequence shown here is derived from an EMBL/GenBank/DDBJ whole genome shotgun (WGS) entry which is preliminary data.</text>
</comment>
<sequence length="471" mass="50582">MMKGSAMGTIARKPTPAQRNAILRYAGHESAKLTRPRDSTIAACIVAEWIEAEESGQYVTTEAGAWAAGIGIEFDTARYIRQMGQRAPAAPAAPVEPVEPVEPEALPGLEVMSAESEPEPVTVVTEVWAKLRHDLDPEAVIAGCYPVPVYVTETEAFAEIADDASCGLPAGENRIWKLRIEPGHRVEVFGGIQFNDWADGHTWRCECGAKAQERETVYYAGQAARQAARHLMSHGHLVETQQAAGTEPTPAKPAREVLPKFEPIPGHKLVMTQSLAVSGYDDAGALTYVPLYHWKCSCKDFDRELAESQILSQVTWFATRHLAEASKAEVSTRSKPAAKPKAAPKPKAGKMTVPPKPAMPGPKKSTVPDQRKASTPEPVARLNTVSVAGRGEVDGFTFDLRIGSPTRALGTEVRVALNTARQSLGAAFQVTTPSRSRTVNVVLAAGHAVDSWEPVLKVVAEALGEAVAQPA</sequence>
<feature type="region of interest" description="Disordered" evidence="1">
    <location>
        <begin position="325"/>
        <end position="378"/>
    </location>
</feature>
<dbReference type="Proteomes" id="UP000590749">
    <property type="component" value="Unassembled WGS sequence"/>
</dbReference>
<protein>
    <submittedName>
        <fullName evidence="2">Uncharacterized protein</fullName>
    </submittedName>
</protein>
<evidence type="ECO:0000313" key="2">
    <source>
        <dbReference type="EMBL" id="MBB3099380.1"/>
    </source>
</evidence>
<proteinExistence type="predicted"/>
<organism evidence="2 3">
    <name type="scientific">Actinoplanes campanulatus</name>
    <dbReference type="NCBI Taxonomy" id="113559"/>
    <lineage>
        <taxon>Bacteria</taxon>
        <taxon>Bacillati</taxon>
        <taxon>Actinomycetota</taxon>
        <taxon>Actinomycetes</taxon>
        <taxon>Micromonosporales</taxon>
        <taxon>Micromonosporaceae</taxon>
        <taxon>Actinoplanes</taxon>
    </lineage>
</organism>
<dbReference type="RefSeq" id="WP_183225436.1">
    <property type="nucleotide sequence ID" value="NZ_BMPW01000021.1"/>
</dbReference>
<gene>
    <name evidence="2" type="ORF">FHR83_007086</name>
</gene>
<dbReference type="EMBL" id="JACHXF010000018">
    <property type="protein sequence ID" value="MBB3099380.1"/>
    <property type="molecule type" value="Genomic_DNA"/>
</dbReference>
<evidence type="ECO:0000313" key="3">
    <source>
        <dbReference type="Proteomes" id="UP000590749"/>
    </source>
</evidence>
<name>A0A7W5ANK1_9ACTN</name>
<reference evidence="2 3" key="1">
    <citation type="submission" date="2020-08" db="EMBL/GenBank/DDBJ databases">
        <title>Genomic Encyclopedia of Type Strains, Phase III (KMG-III): the genomes of soil and plant-associated and newly described type strains.</title>
        <authorList>
            <person name="Whitman W."/>
        </authorList>
    </citation>
    <scope>NUCLEOTIDE SEQUENCE [LARGE SCALE GENOMIC DNA]</scope>
    <source>
        <strain evidence="2 3">CECT 3287</strain>
    </source>
</reference>
<keyword evidence="3" id="KW-1185">Reference proteome</keyword>